<reference evidence="2 3" key="1">
    <citation type="journal article" date="2023" name="Arcadia Sci">
        <title>De novo assembly of a long-read Amblyomma americanum tick genome.</title>
        <authorList>
            <person name="Chou S."/>
            <person name="Poskanzer K.E."/>
            <person name="Rollins M."/>
            <person name="Thuy-Boun P.S."/>
        </authorList>
    </citation>
    <scope>NUCLEOTIDE SEQUENCE [LARGE SCALE GENOMIC DNA]</scope>
    <source>
        <strain evidence="2">F_SG_1</strain>
        <tissue evidence="2">Salivary glands</tissue>
    </source>
</reference>
<evidence type="ECO:0000313" key="3">
    <source>
        <dbReference type="Proteomes" id="UP001321473"/>
    </source>
</evidence>
<dbReference type="Proteomes" id="UP001321473">
    <property type="component" value="Unassembled WGS sequence"/>
</dbReference>
<proteinExistence type="predicted"/>
<keyword evidence="1" id="KW-0472">Membrane</keyword>
<gene>
    <name evidence="2" type="ORF">V5799_010310</name>
</gene>
<dbReference type="AlphaFoldDB" id="A0AAQ4F9G1"/>
<feature type="transmembrane region" description="Helical" evidence="1">
    <location>
        <begin position="51"/>
        <end position="68"/>
    </location>
</feature>
<protein>
    <submittedName>
        <fullName evidence="2">Uncharacterized protein</fullName>
    </submittedName>
</protein>
<sequence length="82" mass="9072">MQSCQSCYLELATLAKSRRLVTFRYFACEDAVVAGRKRICCVSEHVSTRRIFGSFTAPIILVLAVLGLSKCDRSSGCFPFEG</sequence>
<evidence type="ECO:0000256" key="1">
    <source>
        <dbReference type="SAM" id="Phobius"/>
    </source>
</evidence>
<name>A0AAQ4F9G1_AMBAM</name>
<evidence type="ECO:0000313" key="2">
    <source>
        <dbReference type="EMBL" id="KAK8783345.1"/>
    </source>
</evidence>
<keyword evidence="3" id="KW-1185">Reference proteome</keyword>
<organism evidence="2 3">
    <name type="scientific">Amblyomma americanum</name>
    <name type="common">Lone star tick</name>
    <dbReference type="NCBI Taxonomy" id="6943"/>
    <lineage>
        <taxon>Eukaryota</taxon>
        <taxon>Metazoa</taxon>
        <taxon>Ecdysozoa</taxon>
        <taxon>Arthropoda</taxon>
        <taxon>Chelicerata</taxon>
        <taxon>Arachnida</taxon>
        <taxon>Acari</taxon>
        <taxon>Parasitiformes</taxon>
        <taxon>Ixodida</taxon>
        <taxon>Ixodoidea</taxon>
        <taxon>Ixodidae</taxon>
        <taxon>Amblyomminae</taxon>
        <taxon>Amblyomma</taxon>
    </lineage>
</organism>
<keyword evidence="1" id="KW-1133">Transmembrane helix</keyword>
<dbReference type="EMBL" id="JARKHS020005651">
    <property type="protein sequence ID" value="KAK8783345.1"/>
    <property type="molecule type" value="Genomic_DNA"/>
</dbReference>
<comment type="caution">
    <text evidence="2">The sequence shown here is derived from an EMBL/GenBank/DDBJ whole genome shotgun (WGS) entry which is preliminary data.</text>
</comment>
<accession>A0AAQ4F9G1</accession>
<keyword evidence="1" id="KW-0812">Transmembrane</keyword>